<dbReference type="SMR" id="A0A1J6J835"/>
<keyword evidence="2" id="KW-0540">Nuclease</keyword>
<keyword evidence="7" id="KW-1185">Reference proteome</keyword>
<dbReference type="EMBL" id="MJEQ01037187">
    <property type="protein sequence ID" value="OIT03361.1"/>
    <property type="molecule type" value="Genomic_DNA"/>
</dbReference>
<keyword evidence="4" id="KW-0456">Lyase</keyword>
<evidence type="ECO:0000256" key="1">
    <source>
        <dbReference type="ARBA" id="ARBA00007469"/>
    </source>
</evidence>
<proteinExistence type="inferred from homology"/>
<dbReference type="GO" id="GO:0005576">
    <property type="term" value="C:extracellular region"/>
    <property type="evidence" value="ECO:0007669"/>
    <property type="project" value="TreeGrafter"/>
</dbReference>
<dbReference type="Pfam" id="PF00445">
    <property type="entry name" value="Ribonuclease_T2"/>
    <property type="match status" value="1"/>
</dbReference>
<protein>
    <submittedName>
        <fullName evidence="6">Ribonuclease 3</fullName>
    </submittedName>
</protein>
<dbReference type="PROSITE" id="PS00530">
    <property type="entry name" value="RNASE_T2_1"/>
    <property type="match status" value="1"/>
</dbReference>
<evidence type="ECO:0000313" key="6">
    <source>
        <dbReference type="EMBL" id="OIT03361.1"/>
    </source>
</evidence>
<sequence length="242" mass="27523">MKLFFSFTTVPQQVISQSTTYDNMQMVLQWAPTFCGRNNCNNPVPQSFTLHGLWPANSTGNVLHLQRVLVCNLYICMYLQWTTDRQLRTALQKCWYSLIRGRPDYILWKHEWSYHGYCSSQTIKDTGYFWAAVLKYGKNITIAGKEIVNKLQISAGISPSNDKVYKKIAITSALSKILGFNNQVDAVYISCTAKNTTHDILHEIFFCLDKMLGNFIPCPPSPDTRGCDGEDKSSKIIIPTKV</sequence>
<keyword evidence="3" id="KW-0378">Hydrolase</keyword>
<dbReference type="PANTHER" id="PTHR11240:SF65">
    <property type="entry name" value="RIBONUCLEASE S-5-LIKE"/>
    <property type="match status" value="1"/>
</dbReference>
<evidence type="ECO:0000256" key="2">
    <source>
        <dbReference type="ARBA" id="ARBA00022759"/>
    </source>
</evidence>
<dbReference type="GO" id="GO:0016787">
    <property type="term" value="F:hydrolase activity"/>
    <property type="evidence" value="ECO:0007669"/>
    <property type="project" value="UniProtKB-KW"/>
</dbReference>
<dbReference type="Proteomes" id="UP000187609">
    <property type="component" value="Unassembled WGS sequence"/>
</dbReference>
<dbReference type="OMA" id="NISWILA"/>
<dbReference type="InterPro" id="IPR036430">
    <property type="entry name" value="RNase_T2-like_sf"/>
</dbReference>
<gene>
    <name evidence="6" type="primary">RNS3_1</name>
    <name evidence="6" type="ORF">A4A49_11298</name>
</gene>
<dbReference type="GO" id="GO:0003723">
    <property type="term" value="F:RNA binding"/>
    <property type="evidence" value="ECO:0007669"/>
    <property type="project" value="InterPro"/>
</dbReference>
<evidence type="ECO:0000256" key="3">
    <source>
        <dbReference type="ARBA" id="ARBA00022801"/>
    </source>
</evidence>
<evidence type="ECO:0000256" key="4">
    <source>
        <dbReference type="ARBA" id="ARBA00023239"/>
    </source>
</evidence>
<name>A0A1J6J835_NICAT</name>
<dbReference type="AlphaFoldDB" id="A0A1J6J835"/>
<comment type="caution">
    <text evidence="6">The sequence shown here is derived from an EMBL/GenBank/DDBJ whole genome shotgun (WGS) entry which is preliminary data.</text>
</comment>
<dbReference type="GO" id="GO:0033897">
    <property type="term" value="F:ribonuclease T2 activity"/>
    <property type="evidence" value="ECO:0007669"/>
    <property type="project" value="InterPro"/>
</dbReference>
<accession>A0A1J6J835</accession>
<evidence type="ECO:0000313" key="7">
    <source>
        <dbReference type="Proteomes" id="UP000187609"/>
    </source>
</evidence>
<dbReference type="PANTHER" id="PTHR11240">
    <property type="entry name" value="RIBONUCLEASE T2"/>
    <property type="match status" value="1"/>
</dbReference>
<keyword evidence="2" id="KW-0255">Endonuclease</keyword>
<dbReference type="InterPro" id="IPR018188">
    <property type="entry name" value="RNase_T2_His_AS_1"/>
</dbReference>
<dbReference type="GO" id="GO:0006401">
    <property type="term" value="P:RNA catabolic process"/>
    <property type="evidence" value="ECO:0007669"/>
    <property type="project" value="TreeGrafter"/>
</dbReference>
<organism evidence="6 7">
    <name type="scientific">Nicotiana attenuata</name>
    <name type="common">Coyote tobacco</name>
    <dbReference type="NCBI Taxonomy" id="49451"/>
    <lineage>
        <taxon>Eukaryota</taxon>
        <taxon>Viridiplantae</taxon>
        <taxon>Streptophyta</taxon>
        <taxon>Embryophyta</taxon>
        <taxon>Tracheophyta</taxon>
        <taxon>Spermatophyta</taxon>
        <taxon>Magnoliopsida</taxon>
        <taxon>eudicotyledons</taxon>
        <taxon>Gunneridae</taxon>
        <taxon>Pentapetalae</taxon>
        <taxon>asterids</taxon>
        <taxon>lamiids</taxon>
        <taxon>Solanales</taxon>
        <taxon>Solanaceae</taxon>
        <taxon>Nicotianoideae</taxon>
        <taxon>Nicotianeae</taxon>
        <taxon>Nicotiana</taxon>
    </lineage>
</organism>
<comment type="similarity">
    <text evidence="1 5">Belongs to the RNase T2 family.</text>
</comment>
<dbReference type="InterPro" id="IPR001568">
    <property type="entry name" value="RNase_T2-like"/>
</dbReference>
<dbReference type="SUPFAM" id="SSF55895">
    <property type="entry name" value="Ribonuclease Rh-like"/>
    <property type="match status" value="1"/>
</dbReference>
<evidence type="ECO:0000256" key="5">
    <source>
        <dbReference type="RuleBase" id="RU004328"/>
    </source>
</evidence>
<dbReference type="Gramene" id="OIT03361">
    <property type="protein sequence ID" value="OIT03361"/>
    <property type="gene ID" value="A4A49_11298"/>
</dbReference>
<reference evidence="6" key="1">
    <citation type="submission" date="2016-11" db="EMBL/GenBank/DDBJ databases">
        <title>The genome of Nicotiana attenuata.</title>
        <authorList>
            <person name="Xu S."/>
            <person name="Brockmoeller T."/>
            <person name="Gaquerel E."/>
            <person name="Navarro A."/>
            <person name="Kuhl H."/>
            <person name="Gase K."/>
            <person name="Ling Z."/>
            <person name="Zhou W."/>
            <person name="Kreitzer C."/>
            <person name="Stanke M."/>
            <person name="Tang H."/>
            <person name="Lyons E."/>
            <person name="Pandey P."/>
            <person name="Pandey S.P."/>
            <person name="Timmermann B."/>
            <person name="Baldwin I.T."/>
        </authorList>
    </citation>
    <scope>NUCLEOTIDE SEQUENCE [LARGE SCALE GENOMIC DNA]</scope>
    <source>
        <strain evidence="6">UT</strain>
    </source>
</reference>
<dbReference type="Gene3D" id="3.90.730.10">
    <property type="entry name" value="Ribonuclease T2-like"/>
    <property type="match status" value="1"/>
</dbReference>